<comment type="caution">
    <text evidence="1">The sequence shown here is derived from an EMBL/GenBank/DDBJ whole genome shotgun (WGS) entry which is preliminary data.</text>
</comment>
<accession>A0AAD8E6S2</accession>
<keyword evidence="2" id="KW-1185">Reference proteome</keyword>
<dbReference type="EMBL" id="JASPKZ010008856">
    <property type="protein sequence ID" value="KAJ9578879.1"/>
    <property type="molecule type" value="Genomic_DNA"/>
</dbReference>
<organism evidence="1 2">
    <name type="scientific">Diploptera punctata</name>
    <name type="common">Pacific beetle cockroach</name>
    <dbReference type="NCBI Taxonomy" id="6984"/>
    <lineage>
        <taxon>Eukaryota</taxon>
        <taxon>Metazoa</taxon>
        <taxon>Ecdysozoa</taxon>
        <taxon>Arthropoda</taxon>
        <taxon>Hexapoda</taxon>
        <taxon>Insecta</taxon>
        <taxon>Pterygota</taxon>
        <taxon>Neoptera</taxon>
        <taxon>Polyneoptera</taxon>
        <taxon>Dictyoptera</taxon>
        <taxon>Blattodea</taxon>
        <taxon>Blaberoidea</taxon>
        <taxon>Blaberidae</taxon>
        <taxon>Diplopterinae</taxon>
        <taxon>Diploptera</taxon>
    </lineage>
</organism>
<reference evidence="1" key="2">
    <citation type="submission" date="2023-05" db="EMBL/GenBank/DDBJ databases">
        <authorList>
            <person name="Fouks B."/>
        </authorList>
    </citation>
    <scope>NUCLEOTIDE SEQUENCE</scope>
    <source>
        <strain evidence="1">Stay&amp;Tobe</strain>
        <tissue evidence="1">Testes</tissue>
    </source>
</reference>
<feature type="non-terminal residue" evidence="1">
    <location>
        <position position="1"/>
    </location>
</feature>
<evidence type="ECO:0000313" key="2">
    <source>
        <dbReference type="Proteomes" id="UP001233999"/>
    </source>
</evidence>
<feature type="non-terminal residue" evidence="1">
    <location>
        <position position="88"/>
    </location>
</feature>
<gene>
    <name evidence="1" type="ORF">L9F63_004893</name>
</gene>
<protein>
    <submittedName>
        <fullName evidence="1">Uncharacterized protein</fullName>
    </submittedName>
</protein>
<name>A0AAD8E6S2_DIPPU</name>
<sequence length="88" mass="10013">VFNIIYNASGNFANITLCNIIKILQAIIHILLNNTPVHNVHPLAECVTISVVLKLLELRITNFRPRDFYACCAILYCIRMKSTLCTYT</sequence>
<proteinExistence type="predicted"/>
<reference evidence="1" key="1">
    <citation type="journal article" date="2023" name="IScience">
        <title>Live-bearing cockroach genome reveals convergent evolutionary mechanisms linked to viviparity in insects and beyond.</title>
        <authorList>
            <person name="Fouks B."/>
            <person name="Harrison M.C."/>
            <person name="Mikhailova A.A."/>
            <person name="Marchal E."/>
            <person name="English S."/>
            <person name="Carruthers M."/>
            <person name="Jennings E.C."/>
            <person name="Chiamaka E.L."/>
            <person name="Frigard R.A."/>
            <person name="Pippel M."/>
            <person name="Attardo G.M."/>
            <person name="Benoit J.B."/>
            <person name="Bornberg-Bauer E."/>
            <person name="Tobe S.S."/>
        </authorList>
    </citation>
    <scope>NUCLEOTIDE SEQUENCE</scope>
    <source>
        <strain evidence="1">Stay&amp;Tobe</strain>
    </source>
</reference>
<dbReference type="AlphaFoldDB" id="A0AAD8E6S2"/>
<evidence type="ECO:0000313" key="1">
    <source>
        <dbReference type="EMBL" id="KAJ9578879.1"/>
    </source>
</evidence>
<dbReference type="Proteomes" id="UP001233999">
    <property type="component" value="Unassembled WGS sequence"/>
</dbReference>